<feature type="chain" id="PRO_5002535002" evidence="1">
    <location>
        <begin position="26"/>
        <end position="210"/>
    </location>
</feature>
<dbReference type="EMBL" id="LCBF01000004">
    <property type="protein sequence ID" value="KKS07649.1"/>
    <property type="molecule type" value="Genomic_DNA"/>
</dbReference>
<gene>
    <name evidence="2" type="ORF">UU59_C0004G0039</name>
</gene>
<evidence type="ECO:0000313" key="3">
    <source>
        <dbReference type="Proteomes" id="UP000034544"/>
    </source>
</evidence>
<protein>
    <submittedName>
        <fullName evidence="2">Uncharacterized protein</fullName>
    </submittedName>
</protein>
<proteinExistence type="predicted"/>
<reference evidence="2 3" key="1">
    <citation type="journal article" date="2015" name="Nature">
        <title>rRNA introns, odd ribosomes, and small enigmatic genomes across a large radiation of phyla.</title>
        <authorList>
            <person name="Brown C.T."/>
            <person name="Hug L.A."/>
            <person name="Thomas B.C."/>
            <person name="Sharon I."/>
            <person name="Castelle C.J."/>
            <person name="Singh A."/>
            <person name="Wilkins M.J."/>
            <person name="Williams K.H."/>
            <person name="Banfield J.F."/>
        </authorList>
    </citation>
    <scope>NUCLEOTIDE SEQUENCE [LARGE SCALE GENOMIC DNA]</scope>
</reference>
<evidence type="ECO:0000313" key="2">
    <source>
        <dbReference type="EMBL" id="KKS07649.1"/>
    </source>
</evidence>
<organism evidence="2 3">
    <name type="scientific">candidate division WWE3 bacterium GW2011_GWE1_41_27</name>
    <dbReference type="NCBI Taxonomy" id="1619131"/>
    <lineage>
        <taxon>Bacteria</taxon>
        <taxon>Katanobacteria</taxon>
    </lineage>
</organism>
<feature type="signal peptide" evidence="1">
    <location>
        <begin position="1"/>
        <end position="25"/>
    </location>
</feature>
<dbReference type="AlphaFoldDB" id="A0A0G0W3T1"/>
<comment type="caution">
    <text evidence="2">The sequence shown here is derived from an EMBL/GenBank/DDBJ whole genome shotgun (WGS) entry which is preliminary data.</text>
</comment>
<sequence length="210" mass="23012">MKAKRLFSVMLAIVVCLTVVSPVLADKPVGFDPVTGAETAWSNSGCNKIQGGLILDSAGNALETGFDEFGYNYQAHLFDGTYDSSDRVLDGKYLGSTGDYVDDKLQMKWSDEWLSNVDCNNDRKLDRGLINGTATGISSGWLTNHVNGDYLDTTGVLQHYTYFVKIGYFGPESPLWGSYDVLEEVYNDPAAGFHGVTIYTDPGLGFFTQH</sequence>
<name>A0A0G0W3T1_UNCKA</name>
<keyword evidence="1" id="KW-0732">Signal</keyword>
<dbReference type="Proteomes" id="UP000034544">
    <property type="component" value="Unassembled WGS sequence"/>
</dbReference>
<evidence type="ECO:0000256" key="1">
    <source>
        <dbReference type="SAM" id="SignalP"/>
    </source>
</evidence>
<accession>A0A0G0W3T1</accession>